<comment type="caution">
    <text evidence="3">The sequence shown here is derived from an EMBL/GenBank/DDBJ whole genome shotgun (WGS) entry which is preliminary data.</text>
</comment>
<keyword evidence="4" id="KW-1185">Reference proteome</keyword>
<evidence type="ECO:0000256" key="1">
    <source>
        <dbReference type="SAM" id="MobiDB-lite"/>
    </source>
</evidence>
<feature type="chain" id="PRO_5042090172" evidence="2">
    <location>
        <begin position="34"/>
        <end position="200"/>
    </location>
</feature>
<protein>
    <submittedName>
        <fullName evidence="3">Uncharacterized protein</fullName>
    </submittedName>
</protein>
<dbReference type="PRINTS" id="PR01217">
    <property type="entry name" value="PRICHEXTENSN"/>
</dbReference>
<accession>A0AAD3DLT2</accession>
<proteinExistence type="predicted"/>
<feature type="non-terminal residue" evidence="3">
    <location>
        <position position="1"/>
    </location>
</feature>
<evidence type="ECO:0000256" key="2">
    <source>
        <dbReference type="SAM" id="SignalP"/>
    </source>
</evidence>
<evidence type="ECO:0000313" key="3">
    <source>
        <dbReference type="EMBL" id="GFR44200.1"/>
    </source>
</evidence>
<reference evidence="3 4" key="1">
    <citation type="journal article" date="2021" name="Sci. Rep.">
        <title>Genome sequencing of the multicellular alga Astrephomene provides insights into convergent evolution of germ-soma differentiation.</title>
        <authorList>
            <person name="Yamashita S."/>
            <person name="Yamamoto K."/>
            <person name="Matsuzaki R."/>
            <person name="Suzuki S."/>
            <person name="Yamaguchi H."/>
            <person name="Hirooka S."/>
            <person name="Minakuchi Y."/>
            <person name="Miyagishima S."/>
            <person name="Kawachi M."/>
            <person name="Toyoda A."/>
            <person name="Nozaki H."/>
        </authorList>
    </citation>
    <scope>NUCLEOTIDE SEQUENCE [LARGE SCALE GENOMIC DNA]</scope>
    <source>
        <strain evidence="3 4">NIES-4017</strain>
    </source>
</reference>
<dbReference type="PANTHER" id="PTHR24216:SF65">
    <property type="entry name" value="PAXILLIN-LIKE PROTEIN 1"/>
    <property type="match status" value="1"/>
</dbReference>
<name>A0AAD3DLT2_9CHLO</name>
<gene>
    <name evidence="3" type="ORF">Agub_g5383</name>
</gene>
<evidence type="ECO:0000313" key="4">
    <source>
        <dbReference type="Proteomes" id="UP001054857"/>
    </source>
</evidence>
<dbReference type="Proteomes" id="UP001054857">
    <property type="component" value="Unassembled WGS sequence"/>
</dbReference>
<dbReference type="PANTHER" id="PTHR24216">
    <property type="entry name" value="PAXILLIN-RELATED"/>
    <property type="match status" value="1"/>
</dbReference>
<feature type="compositionally biased region" description="Pro residues" evidence="1">
    <location>
        <begin position="122"/>
        <end position="200"/>
    </location>
</feature>
<dbReference type="EMBL" id="BMAR01000007">
    <property type="protein sequence ID" value="GFR44200.1"/>
    <property type="molecule type" value="Genomic_DNA"/>
</dbReference>
<keyword evidence="2" id="KW-0732">Signal</keyword>
<organism evidence="3 4">
    <name type="scientific">Astrephomene gubernaculifera</name>
    <dbReference type="NCBI Taxonomy" id="47775"/>
    <lineage>
        <taxon>Eukaryota</taxon>
        <taxon>Viridiplantae</taxon>
        <taxon>Chlorophyta</taxon>
        <taxon>core chlorophytes</taxon>
        <taxon>Chlorophyceae</taxon>
        <taxon>CS clade</taxon>
        <taxon>Chlamydomonadales</taxon>
        <taxon>Astrephomenaceae</taxon>
        <taxon>Astrephomene</taxon>
    </lineage>
</organism>
<sequence>MSIGRPRLGAMPSRSILLILLLTALLSARLAYSEDMSLSGWTCYLDSDGPAGLILGDFHGSQSDFEEARVSVDIHVGSLRSNDSLGLFFDDMDPSVRVYSSGIVMYFYGGDAPGEDCITWSSPPPSQTPPSPSPPSPSPPSPSPPSPSPPSPSPPSPSPPSPSPPSLPPPSPSPPSPPPPSPSPPSPPPPSPSPPSPPPP</sequence>
<feature type="region of interest" description="Disordered" evidence="1">
    <location>
        <begin position="117"/>
        <end position="200"/>
    </location>
</feature>
<dbReference type="AlphaFoldDB" id="A0AAD3DLT2"/>
<feature type="signal peptide" evidence="2">
    <location>
        <begin position="1"/>
        <end position="33"/>
    </location>
</feature>